<dbReference type="Gene3D" id="3.90.110.10">
    <property type="entry name" value="Lactate dehydrogenase/glycoside hydrolase, family 4, C-terminal"/>
    <property type="match status" value="1"/>
</dbReference>
<dbReference type="PANTHER" id="PTHR43128">
    <property type="entry name" value="L-2-HYDROXYCARBOXYLATE DEHYDROGENASE (NAD(P)(+))"/>
    <property type="match status" value="1"/>
</dbReference>
<dbReference type="Gene3D" id="3.40.50.720">
    <property type="entry name" value="NAD(P)-binding Rossmann-like Domain"/>
    <property type="match status" value="1"/>
</dbReference>
<dbReference type="SUPFAM" id="SSF56327">
    <property type="entry name" value="LDH C-terminal domain-like"/>
    <property type="match status" value="1"/>
</dbReference>
<dbReference type="PANTHER" id="PTHR43128:SF31">
    <property type="entry name" value="L-LACTATE DEHYDROGENASE"/>
    <property type="match status" value="1"/>
</dbReference>
<keyword evidence="2" id="KW-0520">NAD</keyword>
<evidence type="ECO:0000256" key="1">
    <source>
        <dbReference type="PIRSR" id="PIRSR000102-1"/>
    </source>
</evidence>
<feature type="active site" description="Proton acceptor" evidence="1">
    <location>
        <position position="174"/>
    </location>
</feature>
<protein>
    <submittedName>
        <fullName evidence="4">Malate dehydrogenase</fullName>
    </submittedName>
</protein>
<dbReference type="Proteomes" id="UP000239920">
    <property type="component" value="Unassembled WGS sequence"/>
</dbReference>
<feature type="binding site" evidence="2">
    <location>
        <position position="94"/>
    </location>
    <ligand>
        <name>NAD(+)</name>
        <dbReference type="ChEBI" id="CHEBI:57540"/>
    </ligand>
</feature>
<dbReference type="PIRSF" id="PIRSF000102">
    <property type="entry name" value="Lac_mal_DH"/>
    <property type="match status" value="1"/>
</dbReference>
<proteinExistence type="predicted"/>
<sequence length="309" mass="33069">MSKIGIIGLGHVGRLLAHQLLVSGEGDDLVLIDQDDQLALAVMTDLQDAATALAGHPRIVIQDYAALKDAQVVIVAVGKSSLIADQPMAELTFNHTAIKQVAAQVRASGFGGIVLNLSNPNEAVTAYLQQCLLLPPKQVIGIGTVLETARLHRAIAAAAKLAPANVSGFVYGQHDGQQVFAWSTVRVNGQALDQTINGHQLDRQQLKINADLDNWYTLQGLGYNASAVCTWASRIIRAILTDEQLALPVAIFQPQYEGYVSFPALIGRQGVGNLLLLKLYPVEEAGIKTAAATINQQLAALQRMDEDND</sequence>
<evidence type="ECO:0000313" key="5">
    <source>
        <dbReference type="Proteomes" id="UP000239920"/>
    </source>
</evidence>
<accession>A0A2J6NN77</accession>
<feature type="binding site" evidence="2">
    <location>
        <begin position="8"/>
        <end position="13"/>
    </location>
    <ligand>
        <name>NAD(+)</name>
        <dbReference type="ChEBI" id="CHEBI:57540"/>
    </ligand>
</feature>
<dbReference type="GO" id="GO:0004459">
    <property type="term" value="F:L-lactate dehydrogenase (NAD+) activity"/>
    <property type="evidence" value="ECO:0007669"/>
    <property type="project" value="TreeGrafter"/>
</dbReference>
<dbReference type="InterPro" id="IPR001236">
    <property type="entry name" value="Lactate/malate_DH_N"/>
</dbReference>
<dbReference type="Pfam" id="PF00056">
    <property type="entry name" value="Ldh_1_N"/>
    <property type="match status" value="1"/>
</dbReference>
<reference evidence="4 5" key="1">
    <citation type="submission" date="2017-09" db="EMBL/GenBank/DDBJ databases">
        <title>Bacterial strain isolated from the female urinary microbiota.</title>
        <authorList>
            <person name="Thomas-White K."/>
            <person name="Kumar N."/>
            <person name="Forster S."/>
            <person name="Putonti C."/>
            <person name="Lawley T."/>
            <person name="Wolfe A.J."/>
        </authorList>
    </citation>
    <scope>NUCLEOTIDE SEQUENCE [LARGE SCALE GENOMIC DNA]</scope>
    <source>
        <strain evidence="4 5">UMB0683</strain>
    </source>
</reference>
<feature type="binding site" evidence="2">
    <location>
        <position position="33"/>
    </location>
    <ligand>
        <name>NAD(+)</name>
        <dbReference type="ChEBI" id="CHEBI:57540"/>
    </ligand>
</feature>
<dbReference type="RefSeq" id="WP_104688634.1">
    <property type="nucleotide sequence ID" value="NZ_JBKTHY010000006.1"/>
</dbReference>
<feature type="domain" description="Lactate/malate dehydrogenase N-terminal" evidence="3">
    <location>
        <begin position="3"/>
        <end position="141"/>
    </location>
</feature>
<gene>
    <name evidence="4" type="ORF">CK797_04860</name>
</gene>
<dbReference type="AlphaFoldDB" id="A0A2J6NN77"/>
<evidence type="ECO:0000313" key="4">
    <source>
        <dbReference type="EMBL" id="PMB82759.1"/>
    </source>
</evidence>
<comment type="caution">
    <text evidence="4">The sequence shown here is derived from an EMBL/GenBank/DDBJ whole genome shotgun (WGS) entry which is preliminary data.</text>
</comment>
<organism evidence="4 5">
    <name type="scientific">Limosilactobacillus pontis</name>
    <dbReference type="NCBI Taxonomy" id="35787"/>
    <lineage>
        <taxon>Bacteria</taxon>
        <taxon>Bacillati</taxon>
        <taxon>Bacillota</taxon>
        <taxon>Bacilli</taxon>
        <taxon>Lactobacillales</taxon>
        <taxon>Lactobacillaceae</taxon>
        <taxon>Limosilactobacillus</taxon>
    </lineage>
</organism>
<dbReference type="GO" id="GO:0006089">
    <property type="term" value="P:lactate metabolic process"/>
    <property type="evidence" value="ECO:0007669"/>
    <property type="project" value="TreeGrafter"/>
</dbReference>
<evidence type="ECO:0000256" key="2">
    <source>
        <dbReference type="PIRSR" id="PIRSR000102-3"/>
    </source>
</evidence>
<dbReference type="InterPro" id="IPR036291">
    <property type="entry name" value="NAD(P)-bd_dom_sf"/>
</dbReference>
<name>A0A2J6NN77_9LACO</name>
<dbReference type="EMBL" id="PNFV01000004">
    <property type="protein sequence ID" value="PMB82759.1"/>
    <property type="molecule type" value="Genomic_DNA"/>
</dbReference>
<dbReference type="InterPro" id="IPR015955">
    <property type="entry name" value="Lactate_DH/Glyco_Ohase_4_C"/>
</dbReference>
<dbReference type="OrthoDB" id="9802969at2"/>
<dbReference type="PRINTS" id="PR00086">
    <property type="entry name" value="LLDHDRGNASE"/>
</dbReference>
<dbReference type="InterPro" id="IPR001557">
    <property type="entry name" value="L-lactate/malate_DH"/>
</dbReference>
<evidence type="ECO:0000259" key="3">
    <source>
        <dbReference type="Pfam" id="PF00056"/>
    </source>
</evidence>
<dbReference type="SUPFAM" id="SSF51735">
    <property type="entry name" value="NAD(P)-binding Rossmann-fold domains"/>
    <property type="match status" value="1"/>
</dbReference>